<feature type="transmembrane region" description="Helical" evidence="6">
    <location>
        <begin position="208"/>
        <end position="225"/>
    </location>
</feature>
<dbReference type="InterPro" id="IPR050475">
    <property type="entry name" value="Prenyltransferase_related"/>
</dbReference>
<evidence type="ECO:0000313" key="8">
    <source>
        <dbReference type="Proteomes" id="UP000003688"/>
    </source>
</evidence>
<evidence type="ECO:0000256" key="6">
    <source>
        <dbReference type="SAM" id="Phobius"/>
    </source>
</evidence>
<dbReference type="STRING" id="320771.Cflav_PD2393"/>
<dbReference type="OrthoDB" id="508337at2"/>
<dbReference type="GO" id="GO:0016020">
    <property type="term" value="C:membrane"/>
    <property type="evidence" value="ECO:0007669"/>
    <property type="project" value="UniProtKB-SubCell"/>
</dbReference>
<keyword evidence="3 6" id="KW-0812">Transmembrane</keyword>
<evidence type="ECO:0000256" key="5">
    <source>
        <dbReference type="ARBA" id="ARBA00023136"/>
    </source>
</evidence>
<dbReference type="AlphaFoldDB" id="B9XLT1"/>
<evidence type="ECO:0000313" key="7">
    <source>
        <dbReference type="EMBL" id="EEF59188.1"/>
    </source>
</evidence>
<dbReference type="InterPro" id="IPR000537">
    <property type="entry name" value="UbiA_prenyltransferase"/>
</dbReference>
<dbReference type="InterPro" id="IPR044878">
    <property type="entry name" value="UbiA_sf"/>
</dbReference>
<keyword evidence="2" id="KW-1003">Cell membrane</keyword>
<dbReference type="Proteomes" id="UP000003688">
    <property type="component" value="Unassembled WGS sequence"/>
</dbReference>
<dbReference type="Pfam" id="PF01040">
    <property type="entry name" value="UbiA"/>
    <property type="match status" value="1"/>
</dbReference>
<dbReference type="PANTHER" id="PTHR42723">
    <property type="entry name" value="CHLOROPHYLL SYNTHASE"/>
    <property type="match status" value="1"/>
</dbReference>
<comment type="subcellular location">
    <subcellularLocation>
        <location evidence="1">Membrane</location>
        <topology evidence="1">Multi-pass membrane protein</topology>
    </subcellularLocation>
</comment>
<accession>B9XLT1</accession>
<proteinExistence type="predicted"/>
<comment type="caution">
    <text evidence="7">The sequence shown here is derived from an EMBL/GenBank/DDBJ whole genome shotgun (WGS) entry which is preliminary data.</text>
</comment>
<feature type="transmembrane region" description="Helical" evidence="6">
    <location>
        <begin position="38"/>
        <end position="55"/>
    </location>
</feature>
<sequence length="283" mass="31138">MSSARTYLILGRTSNLPTVWSNCLAGWWLGGGGNLKKLPWLFLGATLLYLGGMYLNDAFDAEFDSRFRRERPIPSGAIPLKQVWQIGFGMLVVGIICLMLLGKVTGFLAIVLTLCILAYDAVHKLVTFSPVLMASCRFFLYLVAASVAVNGVTGWSVWCAFALAGYIVGLSYIARKESTRGALRYWPILFLALPIVLALLMNKGQYQTPALLFSGILGLWVMRSLRYTLWSPERNIGRTVSGLLAGIVWVDLLAVADVGRPFAGVFILLFLAALLFQRYVPAT</sequence>
<evidence type="ECO:0000256" key="3">
    <source>
        <dbReference type="ARBA" id="ARBA00022692"/>
    </source>
</evidence>
<keyword evidence="8" id="KW-1185">Reference proteome</keyword>
<dbReference type="GO" id="GO:0016765">
    <property type="term" value="F:transferase activity, transferring alkyl or aryl (other than methyl) groups"/>
    <property type="evidence" value="ECO:0007669"/>
    <property type="project" value="InterPro"/>
</dbReference>
<gene>
    <name evidence="7" type="ORF">Cflav_PD2393</name>
</gene>
<evidence type="ECO:0000256" key="4">
    <source>
        <dbReference type="ARBA" id="ARBA00022989"/>
    </source>
</evidence>
<dbReference type="PANTHER" id="PTHR42723:SF1">
    <property type="entry name" value="CHLOROPHYLL SYNTHASE, CHLOROPLASTIC"/>
    <property type="match status" value="1"/>
</dbReference>
<feature type="transmembrane region" description="Helical" evidence="6">
    <location>
        <begin position="155"/>
        <end position="173"/>
    </location>
</feature>
<evidence type="ECO:0000256" key="1">
    <source>
        <dbReference type="ARBA" id="ARBA00004141"/>
    </source>
</evidence>
<feature type="transmembrane region" description="Helical" evidence="6">
    <location>
        <begin position="262"/>
        <end position="280"/>
    </location>
</feature>
<name>B9XLT1_PEDPL</name>
<dbReference type="CDD" id="cd13964">
    <property type="entry name" value="PT_UbiA_1"/>
    <property type="match status" value="1"/>
</dbReference>
<feature type="transmembrane region" description="Helical" evidence="6">
    <location>
        <begin position="86"/>
        <end position="119"/>
    </location>
</feature>
<dbReference type="Gene3D" id="1.10.357.140">
    <property type="entry name" value="UbiA prenyltransferase"/>
    <property type="match status" value="1"/>
</dbReference>
<dbReference type="EMBL" id="ABOX02000031">
    <property type="protein sequence ID" value="EEF59188.1"/>
    <property type="molecule type" value="Genomic_DNA"/>
</dbReference>
<keyword evidence="4 6" id="KW-1133">Transmembrane helix</keyword>
<dbReference type="RefSeq" id="WP_007416770.1">
    <property type="nucleotide sequence ID" value="NZ_ABOX02000031.1"/>
</dbReference>
<keyword evidence="5 6" id="KW-0472">Membrane</keyword>
<evidence type="ECO:0000256" key="2">
    <source>
        <dbReference type="ARBA" id="ARBA00022475"/>
    </source>
</evidence>
<feature type="transmembrane region" description="Helical" evidence="6">
    <location>
        <begin position="237"/>
        <end position="256"/>
    </location>
</feature>
<keyword evidence="7" id="KW-0808">Transferase</keyword>
<reference evidence="7 8" key="1">
    <citation type="journal article" date="2011" name="J. Bacteriol.">
        <title>Genome sequence of 'Pedosphaera parvula' Ellin514, an aerobic Verrucomicrobial isolate from pasture soil.</title>
        <authorList>
            <person name="Kant R."/>
            <person name="van Passel M.W."/>
            <person name="Sangwan P."/>
            <person name="Palva A."/>
            <person name="Lucas S."/>
            <person name="Copeland A."/>
            <person name="Lapidus A."/>
            <person name="Glavina Del Rio T."/>
            <person name="Dalin E."/>
            <person name="Tice H."/>
            <person name="Bruce D."/>
            <person name="Goodwin L."/>
            <person name="Pitluck S."/>
            <person name="Chertkov O."/>
            <person name="Larimer F.W."/>
            <person name="Land M.L."/>
            <person name="Hauser L."/>
            <person name="Brettin T.S."/>
            <person name="Detter J.C."/>
            <person name="Han S."/>
            <person name="de Vos W.M."/>
            <person name="Janssen P.H."/>
            <person name="Smidt H."/>
        </authorList>
    </citation>
    <scope>NUCLEOTIDE SEQUENCE [LARGE SCALE GENOMIC DNA]</scope>
    <source>
        <strain evidence="7 8">Ellin514</strain>
    </source>
</reference>
<protein>
    <submittedName>
        <fullName evidence="7">UbiA prenyltransferase</fullName>
    </submittedName>
</protein>
<organism evidence="7 8">
    <name type="scientific">Pedosphaera parvula (strain Ellin514)</name>
    <dbReference type="NCBI Taxonomy" id="320771"/>
    <lineage>
        <taxon>Bacteria</taxon>
        <taxon>Pseudomonadati</taxon>
        <taxon>Verrucomicrobiota</taxon>
        <taxon>Pedosphaerae</taxon>
        <taxon>Pedosphaerales</taxon>
        <taxon>Pedosphaeraceae</taxon>
        <taxon>Pedosphaera</taxon>
    </lineage>
</organism>
<feature type="transmembrane region" description="Helical" evidence="6">
    <location>
        <begin position="131"/>
        <end position="149"/>
    </location>
</feature>
<feature type="transmembrane region" description="Helical" evidence="6">
    <location>
        <begin position="185"/>
        <end position="202"/>
    </location>
</feature>